<comment type="caution">
    <text evidence="5">The sequence shown here is derived from an EMBL/GenBank/DDBJ whole genome shotgun (WGS) entry which is preliminary data.</text>
</comment>
<feature type="region of interest" description="Disordered" evidence="4">
    <location>
        <begin position="242"/>
        <end position="267"/>
    </location>
</feature>
<evidence type="ECO:0008006" key="7">
    <source>
        <dbReference type="Google" id="ProtNLM"/>
    </source>
</evidence>
<dbReference type="SUPFAM" id="SSF53137">
    <property type="entry name" value="Translational machinery components"/>
    <property type="match status" value="1"/>
</dbReference>
<comment type="similarity">
    <text evidence="1">Belongs to the universal ribosomal protein uS11 family.</text>
</comment>
<sequence length="267" mass="28874">MPPRIPPHRSLLAPISGPTPGRLAISPGNCVPAKLARLACSFTSPCSSYPRTLPPPRAISAIVQPSPLQPSPLHRPPRGQSPAGRSLIARALSSSSGNPVNTGSDDAGSTSAGFDSKKFAILLSGGPRTTSSVQTKRGGPRKSRAGVLTIRNSWNNAKVAISDMDYKLKGWVSAGTCGFKKSKRSSAFAQERVIEEAFKKARAFGMRQVMINMKGPAIALRKPLFKQIREVTGIRVMKLRHSDHVPHGGCKPRKSRRRRYRTKARRA</sequence>
<feature type="region of interest" description="Disordered" evidence="4">
    <location>
        <begin position="62"/>
        <end position="83"/>
    </location>
</feature>
<dbReference type="GO" id="GO:0005840">
    <property type="term" value="C:ribosome"/>
    <property type="evidence" value="ECO:0007669"/>
    <property type="project" value="UniProtKB-KW"/>
</dbReference>
<accession>A0AB34IW48</accession>
<dbReference type="GO" id="GO:1990904">
    <property type="term" value="C:ribonucleoprotein complex"/>
    <property type="evidence" value="ECO:0007669"/>
    <property type="project" value="UniProtKB-KW"/>
</dbReference>
<evidence type="ECO:0000256" key="4">
    <source>
        <dbReference type="SAM" id="MobiDB-lite"/>
    </source>
</evidence>
<protein>
    <recommendedName>
        <fullName evidence="7">30S ribosomal protein S11</fullName>
    </recommendedName>
</protein>
<dbReference type="Gene3D" id="3.30.420.80">
    <property type="entry name" value="Ribosomal protein S11"/>
    <property type="match status" value="1"/>
</dbReference>
<dbReference type="EMBL" id="JBGBPQ010000018">
    <property type="protein sequence ID" value="KAL1507387.1"/>
    <property type="molecule type" value="Genomic_DNA"/>
</dbReference>
<feature type="compositionally biased region" description="Basic residues" evidence="4">
    <location>
        <begin position="250"/>
        <end position="267"/>
    </location>
</feature>
<reference evidence="5 6" key="1">
    <citation type="journal article" date="2024" name="Science">
        <title>Giant polyketide synthase enzymes in the biosynthesis of giant marine polyether toxins.</title>
        <authorList>
            <person name="Fallon T.R."/>
            <person name="Shende V.V."/>
            <person name="Wierzbicki I.H."/>
            <person name="Pendleton A.L."/>
            <person name="Watervoot N.F."/>
            <person name="Auber R.P."/>
            <person name="Gonzalez D.J."/>
            <person name="Wisecaver J.H."/>
            <person name="Moore B.S."/>
        </authorList>
    </citation>
    <scope>NUCLEOTIDE SEQUENCE [LARGE SCALE GENOMIC DNA]</scope>
    <source>
        <strain evidence="5 6">12B1</strain>
    </source>
</reference>
<proteinExistence type="inferred from homology"/>
<dbReference type="Proteomes" id="UP001515480">
    <property type="component" value="Unassembled WGS sequence"/>
</dbReference>
<evidence type="ECO:0000313" key="6">
    <source>
        <dbReference type="Proteomes" id="UP001515480"/>
    </source>
</evidence>
<dbReference type="AlphaFoldDB" id="A0AB34IW48"/>
<dbReference type="InterPro" id="IPR001971">
    <property type="entry name" value="Ribosomal_uS11"/>
</dbReference>
<evidence type="ECO:0000256" key="1">
    <source>
        <dbReference type="ARBA" id="ARBA00006194"/>
    </source>
</evidence>
<evidence type="ECO:0000256" key="3">
    <source>
        <dbReference type="ARBA" id="ARBA00023274"/>
    </source>
</evidence>
<dbReference type="GO" id="GO:0006412">
    <property type="term" value="P:translation"/>
    <property type="evidence" value="ECO:0007669"/>
    <property type="project" value="InterPro"/>
</dbReference>
<name>A0AB34IW48_PRYPA</name>
<gene>
    <name evidence="5" type="ORF">AB1Y20_008229</name>
</gene>
<dbReference type="GO" id="GO:0003735">
    <property type="term" value="F:structural constituent of ribosome"/>
    <property type="evidence" value="ECO:0007669"/>
    <property type="project" value="InterPro"/>
</dbReference>
<evidence type="ECO:0000256" key="2">
    <source>
        <dbReference type="ARBA" id="ARBA00022980"/>
    </source>
</evidence>
<dbReference type="PANTHER" id="PTHR11759">
    <property type="entry name" value="40S RIBOSOMAL PROTEIN S14/30S RIBOSOMAL PROTEIN S11"/>
    <property type="match status" value="1"/>
</dbReference>
<evidence type="ECO:0000313" key="5">
    <source>
        <dbReference type="EMBL" id="KAL1507387.1"/>
    </source>
</evidence>
<dbReference type="Pfam" id="PF00411">
    <property type="entry name" value="Ribosomal_S11"/>
    <property type="match status" value="1"/>
</dbReference>
<dbReference type="HAMAP" id="MF_01310">
    <property type="entry name" value="Ribosomal_uS11"/>
    <property type="match status" value="1"/>
</dbReference>
<keyword evidence="2" id="KW-0689">Ribosomal protein</keyword>
<keyword evidence="6" id="KW-1185">Reference proteome</keyword>
<keyword evidence="3" id="KW-0687">Ribonucleoprotein</keyword>
<organism evidence="5 6">
    <name type="scientific">Prymnesium parvum</name>
    <name type="common">Toxic golden alga</name>
    <dbReference type="NCBI Taxonomy" id="97485"/>
    <lineage>
        <taxon>Eukaryota</taxon>
        <taxon>Haptista</taxon>
        <taxon>Haptophyta</taxon>
        <taxon>Prymnesiophyceae</taxon>
        <taxon>Prymnesiales</taxon>
        <taxon>Prymnesiaceae</taxon>
        <taxon>Prymnesium</taxon>
    </lineage>
</organism>
<dbReference type="InterPro" id="IPR036967">
    <property type="entry name" value="Ribosomal_uS11_sf"/>
</dbReference>